<accession>A0ABV6KWR7</accession>
<keyword evidence="1" id="KW-1133">Transmembrane helix</keyword>
<proteinExistence type="predicted"/>
<feature type="transmembrane region" description="Helical" evidence="1">
    <location>
        <begin position="6"/>
        <end position="27"/>
    </location>
</feature>
<keyword evidence="1" id="KW-0472">Membrane</keyword>
<dbReference type="RefSeq" id="WP_160546521.1">
    <property type="nucleotide sequence ID" value="NZ_JBHLUU010000124.1"/>
</dbReference>
<name>A0ABV6KWR7_9BACI</name>
<evidence type="ECO:0000313" key="2">
    <source>
        <dbReference type="EMBL" id="MFC0477784.1"/>
    </source>
</evidence>
<dbReference type="Proteomes" id="UP001589738">
    <property type="component" value="Unassembled WGS sequence"/>
</dbReference>
<gene>
    <name evidence="2" type="ORF">ACFFHF_21580</name>
</gene>
<evidence type="ECO:0000313" key="3">
    <source>
        <dbReference type="Proteomes" id="UP001589738"/>
    </source>
</evidence>
<evidence type="ECO:0008006" key="4">
    <source>
        <dbReference type="Google" id="ProtNLM"/>
    </source>
</evidence>
<comment type="caution">
    <text evidence="2">The sequence shown here is derived from an EMBL/GenBank/DDBJ whole genome shotgun (WGS) entry which is preliminary data.</text>
</comment>
<dbReference type="EMBL" id="JBHLUU010000124">
    <property type="protein sequence ID" value="MFC0477784.1"/>
    <property type="molecule type" value="Genomic_DNA"/>
</dbReference>
<keyword evidence="3" id="KW-1185">Reference proteome</keyword>
<organism evidence="2 3">
    <name type="scientific">Robertmurraya beringensis</name>
    <dbReference type="NCBI Taxonomy" id="641660"/>
    <lineage>
        <taxon>Bacteria</taxon>
        <taxon>Bacillati</taxon>
        <taxon>Bacillota</taxon>
        <taxon>Bacilli</taxon>
        <taxon>Bacillales</taxon>
        <taxon>Bacillaceae</taxon>
        <taxon>Robertmurraya</taxon>
    </lineage>
</organism>
<sequence>MGVNVLWITLAFCVGLIILNVLNTVLVERMSSDLAFAITGVVLLVSGMAYLVTCGIMLEAL</sequence>
<protein>
    <recommendedName>
        <fullName evidence="4">NADH dehydrogenase subunit 4L</fullName>
    </recommendedName>
</protein>
<reference evidence="2 3" key="1">
    <citation type="submission" date="2024-09" db="EMBL/GenBank/DDBJ databases">
        <authorList>
            <person name="Sun Q."/>
            <person name="Mori K."/>
        </authorList>
    </citation>
    <scope>NUCLEOTIDE SEQUENCE [LARGE SCALE GENOMIC DNA]</scope>
    <source>
        <strain evidence="2 3">CGMCC 1.9126</strain>
    </source>
</reference>
<evidence type="ECO:0000256" key="1">
    <source>
        <dbReference type="SAM" id="Phobius"/>
    </source>
</evidence>
<feature type="transmembrane region" description="Helical" evidence="1">
    <location>
        <begin position="34"/>
        <end position="58"/>
    </location>
</feature>
<keyword evidence="1" id="KW-0812">Transmembrane</keyword>